<accession>A0A132B2M5</accession>
<feature type="region of interest" description="Disordered" evidence="1">
    <location>
        <begin position="484"/>
        <end position="527"/>
    </location>
</feature>
<keyword evidence="2" id="KW-0812">Transmembrane</keyword>
<proteinExistence type="predicted"/>
<evidence type="ECO:0000256" key="1">
    <source>
        <dbReference type="SAM" id="MobiDB-lite"/>
    </source>
</evidence>
<organism evidence="3 4">
    <name type="scientific">Mollisia scopiformis</name>
    <name type="common">Conifer needle endophyte fungus</name>
    <name type="synonym">Phialocephala scopiformis</name>
    <dbReference type="NCBI Taxonomy" id="149040"/>
    <lineage>
        <taxon>Eukaryota</taxon>
        <taxon>Fungi</taxon>
        <taxon>Dikarya</taxon>
        <taxon>Ascomycota</taxon>
        <taxon>Pezizomycotina</taxon>
        <taxon>Leotiomycetes</taxon>
        <taxon>Helotiales</taxon>
        <taxon>Mollisiaceae</taxon>
        <taxon>Mollisia</taxon>
    </lineage>
</organism>
<dbReference type="STRING" id="149040.A0A132B2M5"/>
<dbReference type="Proteomes" id="UP000070700">
    <property type="component" value="Unassembled WGS sequence"/>
</dbReference>
<protein>
    <submittedName>
        <fullName evidence="3">Uncharacterized protein</fullName>
    </submittedName>
</protein>
<evidence type="ECO:0000256" key="2">
    <source>
        <dbReference type="SAM" id="Phobius"/>
    </source>
</evidence>
<keyword evidence="2" id="KW-0472">Membrane</keyword>
<dbReference type="EMBL" id="KQ947444">
    <property type="protein sequence ID" value="KUJ06650.1"/>
    <property type="molecule type" value="Genomic_DNA"/>
</dbReference>
<dbReference type="GeneID" id="28828772"/>
<evidence type="ECO:0000313" key="3">
    <source>
        <dbReference type="EMBL" id="KUJ06650.1"/>
    </source>
</evidence>
<feature type="transmembrane region" description="Helical" evidence="2">
    <location>
        <begin position="300"/>
        <end position="329"/>
    </location>
</feature>
<dbReference type="InParanoid" id="A0A132B2M5"/>
<gene>
    <name evidence="3" type="ORF">LY89DRAFT_726327</name>
</gene>
<reference evidence="3 4" key="1">
    <citation type="submission" date="2015-10" db="EMBL/GenBank/DDBJ databases">
        <title>Full genome of DAOMC 229536 Phialocephala scopiformis, a fungal endophyte of spruce producing the potent anti-insectan compound rugulosin.</title>
        <authorList>
            <consortium name="DOE Joint Genome Institute"/>
            <person name="Walker A.K."/>
            <person name="Frasz S.L."/>
            <person name="Seifert K.A."/>
            <person name="Miller J.D."/>
            <person name="Mondo S.J."/>
            <person name="Labutti K."/>
            <person name="Lipzen A."/>
            <person name="Dockter R."/>
            <person name="Kennedy M."/>
            <person name="Grigoriev I.V."/>
            <person name="Spatafora J.W."/>
        </authorList>
    </citation>
    <scope>NUCLEOTIDE SEQUENCE [LARGE SCALE GENOMIC DNA]</scope>
    <source>
        <strain evidence="3 4">CBS 120377</strain>
    </source>
</reference>
<dbReference type="KEGG" id="psco:LY89DRAFT_726327"/>
<dbReference type="RefSeq" id="XP_018061005.1">
    <property type="nucleotide sequence ID" value="XM_018219046.1"/>
</dbReference>
<dbReference type="AlphaFoldDB" id="A0A132B2M5"/>
<sequence>MVGYNYGPWALVNETTGDSVANYTFVLPSLEAQYSYLGLGTGSMDSANQGLSYRLSGAESVTYQGQVFAPGSSFILITQLLRSDGDVSIILLAGNGVIFYDEMDDDWYRATRYAATLTDTELPSAVSNGYIPVEAGSPMGCLERFQWCSSGKCGPLASFYHSVSGTASIFNMTAEDFSLNYTARPSSTSKLGSVFVWIYLMLAESGADINMIAAGLPGAQVLTSESLLINSIQYPLPLNQWQLDVSYWFDIILATFQAIFVDVASGPSDPMLEQSEFEWSPENEQERQLCNSQKVQSTSYASFSLFGLLFTYILSILIISVSFILDPILTCLQHRRKYKTYARLEWNTNATLQLHRLTQEELGLGNWEGCADMVPTTKAGEMLAGLDINDLDHPVLIKPTSTEKEKRSIGTEEISDASTNEILIPKHPVSSIAHHVEDVDFDGTTGYGESRVFAQGSRTGQDDVRNLSQTHTLEFVRAQVSRPGANDTLASPQGGVEEFGHKENIDSDRAQNDYTETAVPIPGATGL</sequence>
<name>A0A132B2M5_MOLSC</name>
<evidence type="ECO:0000313" key="4">
    <source>
        <dbReference type="Proteomes" id="UP000070700"/>
    </source>
</evidence>
<feature type="compositionally biased region" description="Basic and acidic residues" evidence="1">
    <location>
        <begin position="498"/>
        <end position="511"/>
    </location>
</feature>
<keyword evidence="4" id="KW-1185">Reference proteome</keyword>
<keyword evidence="2" id="KW-1133">Transmembrane helix</keyword>
<dbReference type="OrthoDB" id="4776855at2759"/>